<dbReference type="OrthoDB" id="690705at2759"/>
<gene>
    <name evidence="2" type="ORF">C2845_PM15G05710</name>
</gene>
<reference evidence="3" key="1">
    <citation type="journal article" date="2019" name="Nat. Commun.">
        <title>The genome of broomcorn millet.</title>
        <authorList>
            <person name="Zou C."/>
            <person name="Miki D."/>
            <person name="Li D."/>
            <person name="Tang Q."/>
            <person name="Xiao L."/>
            <person name="Rajput S."/>
            <person name="Deng P."/>
            <person name="Jia W."/>
            <person name="Huang R."/>
            <person name="Zhang M."/>
            <person name="Sun Y."/>
            <person name="Hu J."/>
            <person name="Fu X."/>
            <person name="Schnable P.S."/>
            <person name="Li F."/>
            <person name="Zhang H."/>
            <person name="Feng B."/>
            <person name="Zhu X."/>
            <person name="Liu R."/>
            <person name="Schnable J.C."/>
            <person name="Zhu J.-K."/>
            <person name="Zhang H."/>
        </authorList>
    </citation>
    <scope>NUCLEOTIDE SEQUENCE [LARGE SCALE GENOMIC DNA]</scope>
</reference>
<keyword evidence="3" id="KW-1185">Reference proteome</keyword>
<comment type="caution">
    <text evidence="2">The sequence shown here is derived from an EMBL/GenBank/DDBJ whole genome shotgun (WGS) entry which is preliminary data.</text>
</comment>
<dbReference type="AlphaFoldDB" id="A0A3L6QAP4"/>
<evidence type="ECO:0000256" key="1">
    <source>
        <dbReference type="SAM" id="MobiDB-lite"/>
    </source>
</evidence>
<evidence type="ECO:0000313" key="3">
    <source>
        <dbReference type="Proteomes" id="UP000275267"/>
    </source>
</evidence>
<dbReference type="EMBL" id="PQIB02000013">
    <property type="protein sequence ID" value="RLM74267.1"/>
    <property type="molecule type" value="Genomic_DNA"/>
</dbReference>
<name>A0A3L6QAP4_PANMI</name>
<evidence type="ECO:0000313" key="2">
    <source>
        <dbReference type="EMBL" id="RLM74267.1"/>
    </source>
</evidence>
<dbReference type="Proteomes" id="UP000275267">
    <property type="component" value="Unassembled WGS sequence"/>
</dbReference>
<sequence length="219" mass="24797">MQLKLTSSNKGWHSLWFYLRNDSPTPFLEFTERMFDAQPSVWSYGPVKKGKKALVDLFKAISVLKDWGVRGAGVISAYHKRRVLPLMVRTRRLDEMIEGADLAGTVMSMEPLGDTKPCFHYKISRPPLLEDVAIHEANRLADVACKAKKDADVKKKKKKKQKMLAQLNRGKCRQGSDAEEDDEDDDKDDDDDDDDVYGGIDQEEDLGRRGLIEGIPPSE</sequence>
<accession>A0A3L6QAP4</accession>
<protein>
    <submittedName>
        <fullName evidence="2">Uncharacterized protein</fullName>
    </submittedName>
</protein>
<proteinExistence type="predicted"/>
<feature type="compositionally biased region" description="Acidic residues" evidence="1">
    <location>
        <begin position="177"/>
        <end position="204"/>
    </location>
</feature>
<feature type="region of interest" description="Disordered" evidence="1">
    <location>
        <begin position="154"/>
        <end position="219"/>
    </location>
</feature>
<organism evidence="2 3">
    <name type="scientific">Panicum miliaceum</name>
    <name type="common">Proso millet</name>
    <name type="synonym">Broomcorn millet</name>
    <dbReference type="NCBI Taxonomy" id="4540"/>
    <lineage>
        <taxon>Eukaryota</taxon>
        <taxon>Viridiplantae</taxon>
        <taxon>Streptophyta</taxon>
        <taxon>Embryophyta</taxon>
        <taxon>Tracheophyta</taxon>
        <taxon>Spermatophyta</taxon>
        <taxon>Magnoliopsida</taxon>
        <taxon>Liliopsida</taxon>
        <taxon>Poales</taxon>
        <taxon>Poaceae</taxon>
        <taxon>PACMAD clade</taxon>
        <taxon>Panicoideae</taxon>
        <taxon>Panicodae</taxon>
        <taxon>Paniceae</taxon>
        <taxon>Panicinae</taxon>
        <taxon>Panicum</taxon>
        <taxon>Panicum sect. Panicum</taxon>
    </lineage>
</organism>
<dbReference type="PANTHER" id="PTHR33026">
    <property type="entry name" value="OS06G0360600 PROTEIN"/>
    <property type="match status" value="1"/>
</dbReference>
<dbReference type="STRING" id="4540.A0A3L6QAP4"/>
<dbReference type="PANTHER" id="PTHR33026:SF7">
    <property type="entry name" value="OS03G0100275 PROTEIN"/>
    <property type="match status" value="1"/>
</dbReference>